<dbReference type="Proteomes" id="UP001153269">
    <property type="component" value="Unassembled WGS sequence"/>
</dbReference>
<dbReference type="InterPro" id="IPR004343">
    <property type="entry name" value="Plus-3_dom"/>
</dbReference>
<dbReference type="Gene3D" id="3.90.70.200">
    <property type="entry name" value="Plus-3 domain"/>
    <property type="match status" value="1"/>
</dbReference>
<accession>A0A9N7VSQ0</accession>
<dbReference type="EMBL" id="CADEAL010004286">
    <property type="protein sequence ID" value="CAB1456124.1"/>
    <property type="molecule type" value="Genomic_DNA"/>
</dbReference>
<dbReference type="PROSITE" id="PS51360">
    <property type="entry name" value="PLUS3"/>
    <property type="match status" value="1"/>
</dbReference>
<comment type="caution">
    <text evidence="2">The sequence shown here is derived from an EMBL/GenBank/DDBJ whole genome shotgun (WGS) entry which is preliminary data.</text>
</comment>
<sequence length="110" mass="12521">MPFFATTVTGCFIRAVFDDSISDPPHCVAEIVSVMKTKNESQFGSKRTNLVLNLRHAGEDQIVNLRSVSNQEFTKHALALTPLQRANKQMALKWFDRGLMERRLRAWSAQ</sequence>
<gene>
    <name evidence="2" type="ORF">PLEPLA_LOCUS43905</name>
</gene>
<organism evidence="2 3">
    <name type="scientific">Pleuronectes platessa</name>
    <name type="common">European plaice</name>
    <dbReference type="NCBI Taxonomy" id="8262"/>
    <lineage>
        <taxon>Eukaryota</taxon>
        <taxon>Metazoa</taxon>
        <taxon>Chordata</taxon>
        <taxon>Craniata</taxon>
        <taxon>Vertebrata</taxon>
        <taxon>Euteleostomi</taxon>
        <taxon>Actinopterygii</taxon>
        <taxon>Neopterygii</taxon>
        <taxon>Teleostei</taxon>
        <taxon>Neoteleostei</taxon>
        <taxon>Acanthomorphata</taxon>
        <taxon>Carangaria</taxon>
        <taxon>Pleuronectiformes</taxon>
        <taxon>Pleuronectoidei</taxon>
        <taxon>Pleuronectidae</taxon>
        <taxon>Pleuronectes</taxon>
    </lineage>
</organism>
<dbReference type="AlphaFoldDB" id="A0A9N7VSQ0"/>
<evidence type="ECO:0000313" key="2">
    <source>
        <dbReference type="EMBL" id="CAB1456124.1"/>
    </source>
</evidence>
<name>A0A9N7VSQ0_PLEPL</name>
<dbReference type="GO" id="GO:0003677">
    <property type="term" value="F:DNA binding"/>
    <property type="evidence" value="ECO:0007669"/>
    <property type="project" value="InterPro"/>
</dbReference>
<evidence type="ECO:0000313" key="3">
    <source>
        <dbReference type="Proteomes" id="UP001153269"/>
    </source>
</evidence>
<dbReference type="SUPFAM" id="SSF159042">
    <property type="entry name" value="Plus3-like"/>
    <property type="match status" value="1"/>
</dbReference>
<proteinExistence type="predicted"/>
<keyword evidence="3" id="KW-1185">Reference proteome</keyword>
<dbReference type="InterPro" id="IPR036128">
    <property type="entry name" value="Plus3-like_sf"/>
</dbReference>
<protein>
    <recommendedName>
        <fullName evidence="1">Plus3 domain-containing protein</fullName>
    </recommendedName>
</protein>
<reference evidence="2" key="1">
    <citation type="submission" date="2020-03" db="EMBL/GenBank/DDBJ databases">
        <authorList>
            <person name="Weist P."/>
        </authorList>
    </citation>
    <scope>NUCLEOTIDE SEQUENCE</scope>
</reference>
<evidence type="ECO:0000259" key="1">
    <source>
        <dbReference type="PROSITE" id="PS51360"/>
    </source>
</evidence>
<feature type="domain" description="Plus3" evidence="1">
    <location>
        <begin position="1"/>
        <end position="110"/>
    </location>
</feature>
<dbReference type="Pfam" id="PF03126">
    <property type="entry name" value="Plus-3"/>
    <property type="match status" value="1"/>
</dbReference>